<dbReference type="Proteomes" id="UP001107961">
    <property type="component" value="Unassembled WGS sequence"/>
</dbReference>
<dbReference type="RefSeq" id="WP_055098937.1">
    <property type="nucleotide sequence ID" value="NZ_CP102389.1"/>
</dbReference>
<protein>
    <submittedName>
        <fullName evidence="2">Uncharacterized protein</fullName>
    </submittedName>
</protein>
<feature type="transmembrane region" description="Helical" evidence="1">
    <location>
        <begin position="52"/>
        <end position="72"/>
    </location>
</feature>
<sequence>MKLARPKWLFSRPRGKALLWTTLVVLVAAGINLVGIGVVGDITAWSQWLDDYAGYFLAWRLCLYGATIYGWLRMRRRLYRDAEARQRLFRAEIGAIAAITLLEVSVLLT</sequence>
<keyword evidence="1" id="KW-0472">Membrane</keyword>
<organism evidence="2 3">
    <name type="scientific">Alloalcanivorax xenomutans</name>
    <dbReference type="NCBI Taxonomy" id="1094342"/>
    <lineage>
        <taxon>Bacteria</taxon>
        <taxon>Pseudomonadati</taxon>
        <taxon>Pseudomonadota</taxon>
        <taxon>Gammaproteobacteria</taxon>
        <taxon>Oceanospirillales</taxon>
        <taxon>Alcanivoracaceae</taxon>
        <taxon>Alloalcanivorax</taxon>
    </lineage>
</organism>
<gene>
    <name evidence="2" type="ORF">LZG35_13790</name>
</gene>
<evidence type="ECO:0000313" key="2">
    <source>
        <dbReference type="EMBL" id="MCE7509712.1"/>
    </source>
</evidence>
<dbReference type="AlphaFoldDB" id="A0A9Q3W8B1"/>
<accession>A0A9Q3W8B1</accession>
<comment type="caution">
    <text evidence="2">The sequence shown here is derived from an EMBL/GenBank/DDBJ whole genome shotgun (WGS) entry which is preliminary data.</text>
</comment>
<evidence type="ECO:0000256" key="1">
    <source>
        <dbReference type="SAM" id="Phobius"/>
    </source>
</evidence>
<dbReference type="EMBL" id="JAJVKT010000016">
    <property type="protein sequence ID" value="MCE7509712.1"/>
    <property type="molecule type" value="Genomic_DNA"/>
</dbReference>
<feature type="transmembrane region" description="Helical" evidence="1">
    <location>
        <begin position="20"/>
        <end position="40"/>
    </location>
</feature>
<keyword evidence="1" id="KW-0812">Transmembrane</keyword>
<name>A0A9Q3W8B1_9GAMM</name>
<reference evidence="2" key="1">
    <citation type="submission" date="2022-01" db="EMBL/GenBank/DDBJ databases">
        <authorList>
            <person name="Karlyshev A.V."/>
            <person name="Jaspars M."/>
        </authorList>
    </citation>
    <scope>NUCLEOTIDE SEQUENCE</scope>
    <source>
        <strain evidence="2">AGSA3-2</strain>
    </source>
</reference>
<keyword evidence="1" id="KW-1133">Transmembrane helix</keyword>
<evidence type="ECO:0000313" key="3">
    <source>
        <dbReference type="Proteomes" id="UP001107961"/>
    </source>
</evidence>
<proteinExistence type="predicted"/>
<keyword evidence="3" id="KW-1185">Reference proteome</keyword>